<dbReference type="GO" id="GO:0005737">
    <property type="term" value="C:cytoplasm"/>
    <property type="evidence" value="ECO:0007669"/>
    <property type="project" value="TreeGrafter"/>
</dbReference>
<evidence type="ECO:0000313" key="2">
    <source>
        <dbReference type="Ensembl" id="ENSSPUP00000018215.1"/>
    </source>
</evidence>
<dbReference type="GeneTree" id="ENSGT00940000154807"/>
<feature type="domain" description="FHOD1 N-terminal GTPase-binding" evidence="1">
    <location>
        <begin position="6"/>
        <end position="56"/>
    </location>
</feature>
<dbReference type="OMA" id="APSHIHI"/>
<dbReference type="Gene3D" id="1.25.10.10">
    <property type="entry name" value="Leucine-rich Repeat Variant"/>
    <property type="match status" value="1"/>
</dbReference>
<proteinExistence type="predicted"/>
<dbReference type="GO" id="GO:0045214">
    <property type="term" value="P:sarcomere organization"/>
    <property type="evidence" value="ECO:0007669"/>
    <property type="project" value="TreeGrafter"/>
</dbReference>
<protein>
    <recommendedName>
        <fullName evidence="1">FHOD1 N-terminal GTPase-binding domain-containing protein</fullName>
    </recommendedName>
</protein>
<dbReference type="PANTHER" id="PTHR45920:SF3">
    <property type="entry name" value="FH1_FH2 DOMAIN-CONTAINING PROTEIN 3"/>
    <property type="match status" value="1"/>
</dbReference>
<dbReference type="InterPro" id="IPR041387">
    <property type="entry name" value="FHOD1_GBD_N"/>
</dbReference>
<dbReference type="InterPro" id="IPR011989">
    <property type="entry name" value="ARM-like"/>
</dbReference>
<keyword evidence="3" id="KW-1185">Reference proteome</keyword>
<organism evidence="2 3">
    <name type="scientific">Sphenodon punctatus</name>
    <name type="common">Tuatara</name>
    <name type="synonym">Hatteria punctata</name>
    <dbReference type="NCBI Taxonomy" id="8508"/>
    <lineage>
        <taxon>Eukaryota</taxon>
        <taxon>Metazoa</taxon>
        <taxon>Chordata</taxon>
        <taxon>Craniata</taxon>
        <taxon>Vertebrata</taxon>
        <taxon>Euteleostomi</taxon>
        <taxon>Lepidosauria</taxon>
        <taxon>Sphenodontia</taxon>
        <taxon>Sphenodontidae</taxon>
        <taxon>Sphenodon</taxon>
    </lineage>
</organism>
<reference evidence="2" key="2">
    <citation type="submission" date="2025-09" db="UniProtKB">
        <authorList>
            <consortium name="Ensembl"/>
        </authorList>
    </citation>
    <scope>IDENTIFICATION</scope>
</reference>
<dbReference type="PANTHER" id="PTHR45920">
    <property type="entry name" value="FORMIN HOMOLOGY 2 DOMAIN CONTAINING, ISOFORM I"/>
    <property type="match status" value="1"/>
</dbReference>
<evidence type="ECO:0000313" key="3">
    <source>
        <dbReference type="Proteomes" id="UP000694392"/>
    </source>
</evidence>
<dbReference type="Ensembl" id="ENSSPUT00000019398.1">
    <property type="protein sequence ID" value="ENSSPUP00000018215.1"/>
    <property type="gene ID" value="ENSSPUG00000014069.1"/>
</dbReference>
<dbReference type="GO" id="GO:0051015">
    <property type="term" value="F:actin filament binding"/>
    <property type="evidence" value="ECO:0007669"/>
    <property type="project" value="TreeGrafter"/>
</dbReference>
<dbReference type="GO" id="GO:0030866">
    <property type="term" value="P:cortical actin cytoskeleton organization"/>
    <property type="evidence" value="ECO:0007669"/>
    <property type="project" value="TreeGrafter"/>
</dbReference>
<accession>A0A8D0HAV1</accession>
<evidence type="ECO:0000259" key="1">
    <source>
        <dbReference type="Pfam" id="PF18382"/>
    </source>
</evidence>
<dbReference type="Proteomes" id="UP000694392">
    <property type="component" value="Unplaced"/>
</dbReference>
<sequence>MATLLCRVQFLDDTDPFNSTNFPEPTRPPLYTFREDIPLATQLPGVHRLLRAPHKVLGSGRPALLLGRGRSGDFEICLKLLLWE</sequence>
<dbReference type="GO" id="GO:0005856">
    <property type="term" value="C:cytoskeleton"/>
    <property type="evidence" value="ECO:0007669"/>
    <property type="project" value="TreeGrafter"/>
</dbReference>
<dbReference type="GO" id="GO:0055003">
    <property type="term" value="P:cardiac myofibril assembly"/>
    <property type="evidence" value="ECO:0007669"/>
    <property type="project" value="TreeGrafter"/>
</dbReference>
<name>A0A8D0HAV1_SPHPU</name>
<reference evidence="2" key="1">
    <citation type="submission" date="2025-08" db="UniProtKB">
        <authorList>
            <consortium name="Ensembl"/>
        </authorList>
    </citation>
    <scope>IDENTIFICATION</scope>
</reference>
<dbReference type="Pfam" id="PF18382">
    <property type="entry name" value="Formin_GBD_N"/>
    <property type="match status" value="1"/>
</dbReference>
<dbReference type="AlphaFoldDB" id="A0A8D0HAV1"/>